<keyword evidence="3" id="KW-1185">Reference proteome</keyword>
<dbReference type="OrthoDB" id="711191at2"/>
<feature type="chain" id="PRO_5011663044" evidence="1">
    <location>
        <begin position="20"/>
        <end position="106"/>
    </location>
</feature>
<evidence type="ECO:0000256" key="1">
    <source>
        <dbReference type="SAM" id="SignalP"/>
    </source>
</evidence>
<keyword evidence="1" id="KW-0732">Signal</keyword>
<protein>
    <submittedName>
        <fullName evidence="2">Uncharacterized protein</fullName>
    </submittedName>
</protein>
<dbReference type="RefSeq" id="WP_091209117.1">
    <property type="nucleotide sequence ID" value="NZ_FOCL01000002.1"/>
</dbReference>
<accession>A0A1H8D2T1</accession>
<proteinExistence type="predicted"/>
<sequence>MKNKVLGVLAIVIALSASAFTTKKANSNFYIYTGSTSQADIQNISNYQSSTLAPCSGSSDVCGVTMTTSRPAGQTPVASEFNAEKANLWSSQQGHAAADGNIEMKN</sequence>
<dbReference type="Proteomes" id="UP000198942">
    <property type="component" value="Unassembled WGS sequence"/>
</dbReference>
<name>A0A1H8D2T1_9SPHI</name>
<dbReference type="EMBL" id="FOCL01000002">
    <property type="protein sequence ID" value="SEN01499.1"/>
    <property type="molecule type" value="Genomic_DNA"/>
</dbReference>
<evidence type="ECO:0000313" key="3">
    <source>
        <dbReference type="Proteomes" id="UP000198942"/>
    </source>
</evidence>
<feature type="signal peptide" evidence="1">
    <location>
        <begin position="1"/>
        <end position="19"/>
    </location>
</feature>
<gene>
    <name evidence="2" type="ORF">SAMN05192574_102182</name>
</gene>
<evidence type="ECO:0000313" key="2">
    <source>
        <dbReference type="EMBL" id="SEN01499.1"/>
    </source>
</evidence>
<reference evidence="3" key="1">
    <citation type="submission" date="2016-10" db="EMBL/GenBank/DDBJ databases">
        <authorList>
            <person name="Varghese N."/>
            <person name="Submissions S."/>
        </authorList>
    </citation>
    <scope>NUCLEOTIDE SEQUENCE [LARGE SCALE GENOMIC DNA]</scope>
    <source>
        <strain evidence="3">Gh-48</strain>
    </source>
</reference>
<dbReference type="AlphaFoldDB" id="A0A1H8D2T1"/>
<organism evidence="2 3">
    <name type="scientific">Mucilaginibacter gossypiicola</name>
    <dbReference type="NCBI Taxonomy" id="551995"/>
    <lineage>
        <taxon>Bacteria</taxon>
        <taxon>Pseudomonadati</taxon>
        <taxon>Bacteroidota</taxon>
        <taxon>Sphingobacteriia</taxon>
        <taxon>Sphingobacteriales</taxon>
        <taxon>Sphingobacteriaceae</taxon>
        <taxon>Mucilaginibacter</taxon>
    </lineage>
</organism>